<dbReference type="Proteomes" id="UP000027980">
    <property type="component" value="Chromosome"/>
</dbReference>
<dbReference type="RefSeq" id="WP_038561024.1">
    <property type="nucleotide sequence ID" value="NZ_CP008876.1"/>
</dbReference>
<reference evidence="1 2" key="1">
    <citation type="submission" date="2014-07" db="EMBL/GenBank/DDBJ databases">
        <title>Complete genome sequence of a moderately halophilic bacterium Terribacillus aidingensis MP602, isolated from Cryptomeria fortunei in Tianmu mountain in China.</title>
        <authorList>
            <person name="Wang Y."/>
            <person name="Lu P."/>
            <person name="Zhang L."/>
        </authorList>
    </citation>
    <scope>NUCLEOTIDE SEQUENCE [LARGE SCALE GENOMIC DNA]</scope>
    <source>
        <strain evidence="1 2">MP602</strain>
    </source>
</reference>
<dbReference type="InterPro" id="IPR025914">
    <property type="entry name" value="SpoVAE"/>
</dbReference>
<evidence type="ECO:0000313" key="2">
    <source>
        <dbReference type="Proteomes" id="UP000027980"/>
    </source>
</evidence>
<evidence type="ECO:0000313" key="1">
    <source>
        <dbReference type="EMBL" id="AIF66695.1"/>
    </source>
</evidence>
<organism evidence="1 2">
    <name type="scientific">Terribacillus saccharophilus</name>
    <dbReference type="NCBI Taxonomy" id="361277"/>
    <lineage>
        <taxon>Bacteria</taxon>
        <taxon>Bacillati</taxon>
        <taxon>Bacillota</taxon>
        <taxon>Bacilli</taxon>
        <taxon>Bacillales</taxon>
        <taxon>Bacillaceae</taxon>
        <taxon>Terribacillus</taxon>
    </lineage>
</organism>
<accession>A0A075LJ20</accession>
<name>A0A075LJ20_9BACI</name>
<dbReference type="OrthoDB" id="1679631at2"/>
<gene>
    <name evidence="1" type="ORF">GZ22_08640</name>
</gene>
<protein>
    <submittedName>
        <fullName evidence="1">Stage V sporulation protein AE</fullName>
    </submittedName>
</protein>
<dbReference type="Pfam" id="PF14097">
    <property type="entry name" value="SpoVAE"/>
    <property type="match status" value="1"/>
</dbReference>
<dbReference type="EMBL" id="CP008876">
    <property type="protein sequence ID" value="AIF66695.1"/>
    <property type="molecule type" value="Genomic_DNA"/>
</dbReference>
<sequence length="187" mass="20096">MKRVILITDGDAYAKRTIDYLAKKIGGTSLSYLADNPMTVEAKAMVNAIHAAKAEPVYVLLDDGGVPGVGSGEMLLQKIADDPEINVIGALAVASHTQNREWSRVNFSIDQDGELQPFGVDKEGVITEEIGRINGDTVYLLDQLDLPLVVAIGDIGKMHGKDAIEIGSPITEQALRIILEREGSRNG</sequence>
<dbReference type="KEGG" id="tap:GZ22_08640"/>
<dbReference type="HOGENOM" id="CLU_1413368_0_0_9"/>
<proteinExistence type="predicted"/>
<dbReference type="AlphaFoldDB" id="A0A075LJ20"/>
<dbReference type="GeneID" id="34220820"/>